<dbReference type="KEGG" id="agl:PYTT_2336"/>
<dbReference type="Gene3D" id="3.40.50.620">
    <property type="entry name" value="HUPs"/>
    <property type="match status" value="1"/>
</dbReference>
<evidence type="ECO:0000256" key="13">
    <source>
        <dbReference type="ARBA" id="ARBA00048441"/>
    </source>
</evidence>
<dbReference type="PIRSF" id="PIRSF000857">
    <property type="entry name" value="PAPS_reductase"/>
    <property type="match status" value="1"/>
</dbReference>
<name>A0A1H6MI91_9BACT</name>
<dbReference type="NCBIfam" id="TIGR02055">
    <property type="entry name" value="APS_reductase"/>
    <property type="match status" value="1"/>
</dbReference>
<keyword evidence="17" id="KW-1185">Reference proteome</keyword>
<comment type="similarity">
    <text evidence="1 14">Belongs to the PAPS reductase family. CysH subfamily.</text>
</comment>
<evidence type="ECO:0000256" key="2">
    <source>
        <dbReference type="ARBA" id="ARBA00022490"/>
    </source>
</evidence>
<evidence type="ECO:0000256" key="8">
    <source>
        <dbReference type="ARBA" id="ARBA00024327"/>
    </source>
</evidence>
<dbReference type="GO" id="GO:0070814">
    <property type="term" value="P:hydrogen sulfide biosynthetic process"/>
    <property type="evidence" value="ECO:0007669"/>
    <property type="project" value="UniProtKB-UniRule"/>
</dbReference>
<dbReference type="GO" id="GO:0019379">
    <property type="term" value="P:sulfate assimilation, phosphoadenylyl sulfate reduction by phosphoadenylyl-sulfate reductase (thioredoxin)"/>
    <property type="evidence" value="ECO:0007669"/>
    <property type="project" value="UniProtKB-UniRule"/>
</dbReference>
<keyword evidence="4 14" id="KW-0560">Oxidoreductase</keyword>
<feature type="binding site" evidence="14">
    <location>
        <position position="126"/>
    </location>
    <ligand>
        <name>[4Fe-4S] cluster</name>
        <dbReference type="ChEBI" id="CHEBI:49883"/>
    </ligand>
</feature>
<evidence type="ECO:0000256" key="4">
    <source>
        <dbReference type="ARBA" id="ARBA00023002"/>
    </source>
</evidence>
<dbReference type="PANTHER" id="PTHR46482">
    <property type="entry name" value="5'-ADENYLYLSULFATE REDUCTASE 3, CHLOROPLASTIC"/>
    <property type="match status" value="1"/>
</dbReference>
<dbReference type="Proteomes" id="UP000176204">
    <property type="component" value="Chromosome I"/>
</dbReference>
<dbReference type="PANTHER" id="PTHR46482:SF9">
    <property type="entry name" value="5'-ADENYLYLSULFATE REDUCTASE 1, CHLOROPLASTIC"/>
    <property type="match status" value="1"/>
</dbReference>
<gene>
    <name evidence="14" type="primary">cysH</name>
    <name evidence="16" type="ORF">PYTT_2336</name>
</gene>
<comment type="function">
    <text evidence="7 14">Catalyzes the formation of sulfite from adenosine 5'-phosphosulfate (APS) using thioredoxin as an electron donor.</text>
</comment>
<evidence type="ECO:0000313" key="17">
    <source>
        <dbReference type="Proteomes" id="UP000176204"/>
    </source>
</evidence>
<dbReference type="Pfam" id="PF01507">
    <property type="entry name" value="PAPS_reduct"/>
    <property type="match status" value="1"/>
</dbReference>
<dbReference type="CDD" id="cd23945">
    <property type="entry name" value="PAPS_reductase"/>
    <property type="match status" value="1"/>
</dbReference>
<evidence type="ECO:0000259" key="15">
    <source>
        <dbReference type="Pfam" id="PF01507"/>
    </source>
</evidence>
<evidence type="ECO:0000256" key="6">
    <source>
        <dbReference type="ARBA" id="ARBA00023014"/>
    </source>
</evidence>
<evidence type="ECO:0000256" key="7">
    <source>
        <dbReference type="ARBA" id="ARBA00024298"/>
    </source>
</evidence>
<evidence type="ECO:0000256" key="5">
    <source>
        <dbReference type="ARBA" id="ARBA00023004"/>
    </source>
</evidence>
<dbReference type="SUPFAM" id="SSF52402">
    <property type="entry name" value="Adenine nucleotide alpha hydrolases-like"/>
    <property type="match status" value="1"/>
</dbReference>
<dbReference type="InterPro" id="IPR011798">
    <property type="entry name" value="APS_reductase"/>
</dbReference>
<dbReference type="EC" id="1.8.4.10" evidence="9 14"/>
<dbReference type="InterPro" id="IPR004511">
    <property type="entry name" value="PAPS/APS_Rdtase"/>
</dbReference>
<dbReference type="NCBIfam" id="TIGR00434">
    <property type="entry name" value="cysH"/>
    <property type="match status" value="1"/>
</dbReference>
<dbReference type="RefSeq" id="WP_245741035.1">
    <property type="nucleotide sequence ID" value="NZ_JACVVN010000012.1"/>
</dbReference>
<evidence type="ECO:0000256" key="9">
    <source>
        <dbReference type="ARBA" id="ARBA00024386"/>
    </source>
</evidence>
<keyword evidence="5 14" id="KW-0408">Iron</keyword>
<dbReference type="AlphaFoldDB" id="A0A1H6MI91"/>
<feature type="binding site" evidence="14">
    <location>
        <position position="208"/>
    </location>
    <ligand>
        <name>[4Fe-4S] cluster</name>
        <dbReference type="ChEBI" id="CHEBI:49883"/>
    </ligand>
</feature>
<comment type="subcellular location">
    <subcellularLocation>
        <location evidence="14">Cytoplasm</location>
    </subcellularLocation>
</comment>
<evidence type="ECO:0000256" key="11">
    <source>
        <dbReference type="ARBA" id="ARBA00030894"/>
    </source>
</evidence>
<dbReference type="EMBL" id="LT629973">
    <property type="protein sequence ID" value="SEH98843.1"/>
    <property type="molecule type" value="Genomic_DNA"/>
</dbReference>
<keyword evidence="6 14" id="KW-0411">Iron-sulfur</keyword>
<keyword evidence="2 14" id="KW-0963">Cytoplasm</keyword>
<dbReference type="InterPro" id="IPR014729">
    <property type="entry name" value="Rossmann-like_a/b/a_fold"/>
</dbReference>
<evidence type="ECO:0000256" key="3">
    <source>
        <dbReference type="ARBA" id="ARBA00022723"/>
    </source>
</evidence>
<reference evidence="17" key="1">
    <citation type="submission" date="2016-09" db="EMBL/GenBank/DDBJ databases">
        <authorList>
            <person name="Koehorst J."/>
        </authorList>
    </citation>
    <scope>NUCLEOTIDE SEQUENCE [LARGE SCALE GENOMIC DNA]</scope>
</reference>
<dbReference type="STRING" id="1679444.PYTT_2336"/>
<dbReference type="GO" id="GO:0051539">
    <property type="term" value="F:4 iron, 4 sulfur cluster binding"/>
    <property type="evidence" value="ECO:0007669"/>
    <property type="project" value="UniProtKB-UniRule"/>
</dbReference>
<feature type="active site" description="Nucleophile; cysteine thiosulfonate intermediate" evidence="14">
    <location>
        <position position="236"/>
    </location>
</feature>
<evidence type="ECO:0000256" key="10">
    <source>
        <dbReference type="ARBA" id="ARBA00029514"/>
    </source>
</evidence>
<feature type="binding site" evidence="14">
    <location>
        <position position="211"/>
    </location>
    <ligand>
        <name>[4Fe-4S] cluster</name>
        <dbReference type="ChEBI" id="CHEBI:49883"/>
    </ligand>
</feature>
<dbReference type="NCBIfam" id="NF002537">
    <property type="entry name" value="PRK02090.1"/>
    <property type="match status" value="1"/>
</dbReference>
<organism evidence="16 17">
    <name type="scientific">Akkermansia glycaniphila</name>
    <dbReference type="NCBI Taxonomy" id="1679444"/>
    <lineage>
        <taxon>Bacteria</taxon>
        <taxon>Pseudomonadati</taxon>
        <taxon>Verrucomicrobiota</taxon>
        <taxon>Verrucomicrobiia</taxon>
        <taxon>Verrucomicrobiales</taxon>
        <taxon>Akkermansiaceae</taxon>
        <taxon>Akkermansia</taxon>
    </lineage>
</organism>
<evidence type="ECO:0000256" key="12">
    <source>
        <dbReference type="ARBA" id="ARBA00032041"/>
    </source>
</evidence>
<evidence type="ECO:0000256" key="14">
    <source>
        <dbReference type="HAMAP-Rule" id="MF_00063"/>
    </source>
</evidence>
<comment type="cofactor">
    <cofactor evidence="14">
        <name>[4Fe-4S] cluster</name>
        <dbReference type="ChEBI" id="CHEBI:49883"/>
    </cofactor>
    <text evidence="14">Binds 1 [4Fe-4S] cluster per subunit.</text>
</comment>
<dbReference type="HAMAP" id="MF_00063">
    <property type="entry name" value="CysH"/>
    <property type="match status" value="1"/>
</dbReference>
<keyword evidence="3 14" id="KW-0479">Metal-binding</keyword>
<dbReference type="GO" id="GO:0043866">
    <property type="term" value="F:adenylyl-sulfate reductase (thioredoxin) activity"/>
    <property type="evidence" value="ECO:0007669"/>
    <property type="project" value="UniProtKB-EC"/>
</dbReference>
<evidence type="ECO:0000313" key="16">
    <source>
        <dbReference type="EMBL" id="SEH98843.1"/>
    </source>
</evidence>
<dbReference type="GO" id="GO:0019344">
    <property type="term" value="P:cysteine biosynthetic process"/>
    <property type="evidence" value="ECO:0007669"/>
    <property type="project" value="InterPro"/>
</dbReference>
<sequence>MHTDPGSISGSVLSSISRDLSGKNAGDILQRVADQFKGEIVCATSFGLEDQVLTDLIIRQGLQIPLVTLDTGRLFPETYELWERTEQRYGIRIQAFFPLSSSVEQLVNERGINSFTQSVEYRKDCCRVRKLEPLSRALKDQKAWICGLRRSQSVTRQSVEAVEWDSAHGLYKFNPLFDWSEDDLRQYIKAYDVPYNALHDRGFPSIGCACCTRAVRLCDDVRQGRWWWEEPEHKECGLHNRPRH</sequence>
<protein>
    <recommendedName>
        <fullName evidence="10 14">Adenosine 5'-phosphosulfate reductase</fullName>
        <shortName evidence="14">APS reductase</shortName>
        <ecNumber evidence="9 14">1.8.4.10</ecNumber>
    </recommendedName>
    <alternativeName>
        <fullName evidence="12 14">5'-adenylylsulfate reductase</fullName>
    </alternativeName>
    <alternativeName>
        <fullName evidence="11 14">Thioredoxin-dependent 5'-adenylylsulfate reductase</fullName>
    </alternativeName>
</protein>
<feature type="domain" description="Phosphoadenosine phosphosulphate reductase" evidence="15">
    <location>
        <begin position="40"/>
        <end position="214"/>
    </location>
</feature>
<dbReference type="GO" id="GO:0046872">
    <property type="term" value="F:metal ion binding"/>
    <property type="evidence" value="ECO:0007669"/>
    <property type="project" value="UniProtKB-KW"/>
</dbReference>
<dbReference type="InterPro" id="IPR002500">
    <property type="entry name" value="PAPS_reduct_dom"/>
</dbReference>
<accession>A0A1H6MI91</accession>
<evidence type="ECO:0000256" key="1">
    <source>
        <dbReference type="ARBA" id="ARBA00009732"/>
    </source>
</evidence>
<dbReference type="GO" id="GO:0005737">
    <property type="term" value="C:cytoplasm"/>
    <property type="evidence" value="ECO:0007669"/>
    <property type="project" value="UniProtKB-SubCell"/>
</dbReference>
<comment type="catalytic activity">
    <reaction evidence="13 14">
        <text>[thioredoxin]-disulfide + sulfite + AMP + 2 H(+) = adenosine 5'-phosphosulfate + [thioredoxin]-dithiol</text>
        <dbReference type="Rhea" id="RHEA:21976"/>
        <dbReference type="Rhea" id="RHEA-COMP:10698"/>
        <dbReference type="Rhea" id="RHEA-COMP:10700"/>
        <dbReference type="ChEBI" id="CHEBI:15378"/>
        <dbReference type="ChEBI" id="CHEBI:17359"/>
        <dbReference type="ChEBI" id="CHEBI:29950"/>
        <dbReference type="ChEBI" id="CHEBI:50058"/>
        <dbReference type="ChEBI" id="CHEBI:58243"/>
        <dbReference type="ChEBI" id="CHEBI:456215"/>
        <dbReference type="EC" id="1.8.4.10"/>
    </reaction>
</comment>
<comment type="pathway">
    <text evidence="8 14">Sulfur metabolism; hydrogen sulfide biosynthesis; sulfite from sulfate.</text>
</comment>
<dbReference type="GO" id="GO:0004604">
    <property type="term" value="F:phosphoadenylyl-sulfate reductase (thioredoxin) activity"/>
    <property type="evidence" value="ECO:0007669"/>
    <property type="project" value="UniProtKB-UniRule"/>
</dbReference>
<proteinExistence type="inferred from homology"/>
<feature type="binding site" evidence="14">
    <location>
        <position position="125"/>
    </location>
    <ligand>
        <name>[4Fe-4S] cluster</name>
        <dbReference type="ChEBI" id="CHEBI:49883"/>
    </ligand>
</feature>